<dbReference type="SUPFAM" id="SSF56219">
    <property type="entry name" value="DNase I-like"/>
    <property type="match status" value="1"/>
</dbReference>
<comment type="caution">
    <text evidence="2">The sequence shown here is derived from an EMBL/GenBank/DDBJ whole genome shotgun (WGS) entry which is preliminary data.</text>
</comment>
<organism evidence="2 3">
    <name type="scientific">Sunxiuqinia dokdonensis</name>
    <dbReference type="NCBI Taxonomy" id="1409788"/>
    <lineage>
        <taxon>Bacteria</taxon>
        <taxon>Pseudomonadati</taxon>
        <taxon>Bacteroidota</taxon>
        <taxon>Bacteroidia</taxon>
        <taxon>Marinilabiliales</taxon>
        <taxon>Prolixibacteraceae</taxon>
        <taxon>Sunxiuqinia</taxon>
    </lineage>
</organism>
<sequence length="283" mass="31977">MNSFVRIIKKLNQKLMRIVTKWSLLLLWMSFILAACQKDNVIQLKAAAYNVEYSKNATATEIGEALKSFDFDVVCFSEAPGGDWTKQVGKALGLPYQVVGKYTTAGHDDKYKTIVSRTPLYDQEEVLMADTLHTATKAKTKINGLEVTIYAVHFPFGWRDQAHIDETTNKISTFVDYLKMRQESDVSVVAGDFNFVPSNSEEKNQYYEMFKTIGMDVSWTALGIDCTKSNTYNAMEPEDQSNGEVIDHIVYNPSKMKVLDGGIIEMQVPLSDHKPVWALLELK</sequence>
<dbReference type="Pfam" id="PF03372">
    <property type="entry name" value="Exo_endo_phos"/>
    <property type="match status" value="1"/>
</dbReference>
<dbReference type="EMBL" id="LGIA01000024">
    <property type="protein sequence ID" value="KOH46607.1"/>
    <property type="molecule type" value="Genomic_DNA"/>
</dbReference>
<dbReference type="Proteomes" id="UP000036958">
    <property type="component" value="Unassembled WGS sequence"/>
</dbReference>
<proteinExistence type="predicted"/>
<evidence type="ECO:0000259" key="1">
    <source>
        <dbReference type="Pfam" id="PF03372"/>
    </source>
</evidence>
<keyword evidence="3" id="KW-1185">Reference proteome</keyword>
<protein>
    <recommendedName>
        <fullName evidence="1">Endonuclease/exonuclease/phosphatase domain-containing protein</fullName>
    </recommendedName>
</protein>
<evidence type="ECO:0000313" key="3">
    <source>
        <dbReference type="Proteomes" id="UP000036958"/>
    </source>
</evidence>
<dbReference type="InterPro" id="IPR005135">
    <property type="entry name" value="Endo/exonuclease/phosphatase"/>
</dbReference>
<dbReference type="Gene3D" id="3.60.10.10">
    <property type="entry name" value="Endonuclease/exonuclease/phosphatase"/>
    <property type="match status" value="1"/>
</dbReference>
<reference evidence="3" key="1">
    <citation type="submission" date="2015-07" db="EMBL/GenBank/DDBJ databases">
        <title>Genome sequencing of Sunxiuqinia dokdonensis strain SK.</title>
        <authorList>
            <person name="Ahn S."/>
            <person name="Kim B.-C."/>
        </authorList>
    </citation>
    <scope>NUCLEOTIDE SEQUENCE [LARGE SCALE GENOMIC DNA]</scope>
    <source>
        <strain evidence="3">SK</strain>
    </source>
</reference>
<gene>
    <name evidence="2" type="ORF">NC99_05840</name>
</gene>
<evidence type="ECO:0000313" key="2">
    <source>
        <dbReference type="EMBL" id="KOH46607.1"/>
    </source>
</evidence>
<dbReference type="AlphaFoldDB" id="A0A0L8VEK7"/>
<dbReference type="STRING" id="1409788.NC99_05840"/>
<name>A0A0L8VEK7_9BACT</name>
<dbReference type="InterPro" id="IPR036691">
    <property type="entry name" value="Endo/exonu/phosph_ase_sf"/>
</dbReference>
<dbReference type="GO" id="GO:0003824">
    <property type="term" value="F:catalytic activity"/>
    <property type="evidence" value="ECO:0007669"/>
    <property type="project" value="InterPro"/>
</dbReference>
<accession>A0A0L8VEK7</accession>
<feature type="domain" description="Endonuclease/exonuclease/phosphatase" evidence="1">
    <location>
        <begin position="48"/>
        <end position="273"/>
    </location>
</feature>